<dbReference type="Proteomes" id="UP000886998">
    <property type="component" value="Unassembled WGS sequence"/>
</dbReference>
<organism evidence="3 4">
    <name type="scientific">Trichonephila inaurata madagascariensis</name>
    <dbReference type="NCBI Taxonomy" id="2747483"/>
    <lineage>
        <taxon>Eukaryota</taxon>
        <taxon>Metazoa</taxon>
        <taxon>Ecdysozoa</taxon>
        <taxon>Arthropoda</taxon>
        <taxon>Chelicerata</taxon>
        <taxon>Arachnida</taxon>
        <taxon>Araneae</taxon>
        <taxon>Araneomorphae</taxon>
        <taxon>Entelegynae</taxon>
        <taxon>Araneoidea</taxon>
        <taxon>Nephilidae</taxon>
        <taxon>Trichonephila</taxon>
        <taxon>Trichonephila inaurata</taxon>
    </lineage>
</organism>
<comment type="caution">
    <text evidence="3">The sequence shown here is derived from an EMBL/GenBank/DDBJ whole genome shotgun (WGS) entry which is preliminary data.</text>
</comment>
<feature type="region of interest" description="Disordered" evidence="1">
    <location>
        <begin position="1460"/>
        <end position="1480"/>
    </location>
</feature>
<feature type="compositionally biased region" description="Basic and acidic residues" evidence="1">
    <location>
        <begin position="629"/>
        <end position="639"/>
    </location>
</feature>
<dbReference type="OrthoDB" id="6437942at2759"/>
<feature type="transmembrane region" description="Helical" evidence="2">
    <location>
        <begin position="191"/>
        <end position="210"/>
    </location>
</feature>
<feature type="region of interest" description="Disordered" evidence="1">
    <location>
        <begin position="985"/>
        <end position="1006"/>
    </location>
</feature>
<feature type="compositionally biased region" description="Polar residues" evidence="1">
    <location>
        <begin position="1515"/>
        <end position="1535"/>
    </location>
</feature>
<feature type="compositionally biased region" description="Polar residues" evidence="1">
    <location>
        <begin position="2017"/>
        <end position="2029"/>
    </location>
</feature>
<feature type="transmembrane region" description="Helical" evidence="2">
    <location>
        <begin position="222"/>
        <end position="238"/>
    </location>
</feature>
<sequence length="2429" mass="277624">MDRRKRKENSEIRNPEAHIMEVFSDAIRHLSTNVRPRDHFVYRYNNFCRVLRSNLNLLSLIHRDFPSLISPSQFQRFITTSFVFICFLESIRNNNLTCYFTGIFICFMLTLISFITAVFTLASAPGKSLYSNLAWISEMNFLNEVISHRIKDTQILFQITVNTDSLDVIPSTSFSLAPRTWKSFFPMSLRYYISWFNIYGIIFAVQFCVVLKCTHFREISEFLECFSYIVLIMLAVTRDRKIKKYRKEIRDKTFNLNSSIENFFKWFQHDSEVQVLLEKYEFIKTDVLNLLNPDDNSLNNIQPQSFVMFAIIAINVSHKLQYCTNLDNFKDIIRYIIFNKHWYVYQKEEMEEMNGSFSSYIKNGLMSKMKKIYELGKLFIKLRKPADMHTEHIKSELRSSKTLREISIASEEGSISEIHYSETNSNSSLESSSDSERESEFSEGERFSSTESELAENNLYNNRSKYLNENLENESIDITEVMDLSCNNSPVEILLSDEREENKKNCSRKENEENKNISEGSCLVKDKTDFSRINSTNKDLVGEGKNLDDNVKDKIISEIDHQINGIENFPYEEISETDSQVEGIEGPPPCDELPSISDHSVLSSTVVKKDYKEKDNTTSRVNKKVEVTLNKSKETRSTENIENESSEESIQTTREFAESNNSNSKNTEISTKAIDREAHGEISSKSRTKLLKCCSKTFDDLILEPRKVLKNARKCISLINLSVIENNDFKQNINHEEIISQGALINNSDKEWKSCKNAAKKLEKNLDNTHFAPFPPHSDNCNESKNAGKCPVHTNNKNGINANLNQLKSLEDVVENQSLKNETLRDNNNSTPDTSSKCNQNSVCNSIPKMSDGIVQIASESGEQLDINYCHEDTNYSLKADPSQVKVVNSETIHSAQNLSSPQQLTVTRSTKVEKRHNPDLKQKEGARLLGSGSRSNEKPEKSAHSKFVDLENNAQTEEDIYKIAHDFSESSLMLSEPIINHSEKNSENDISYDVKQPKTSKKSTNVDDIKKSIHKNSRSKLSSKTSIEKKHLENKHSEEDISRIVHDFFINYFKNTLVLSDPVVNNPENGVSDDVTLSTSLKNSLNVDLIKIMNEILFTSKHENKNLVRNFKPETHTHTNTSNTTSSTLNIQNTSGNHSLKMDSDSPDILDAKYASGSKDNTKETPKTFRKIRKPKRMLKRPVNLLYEETPENNGLKNSPLFSVSNEETSENGEETKGNSLEKTALPPMVGNDNFSKTNFQMANSLPGRKNDQESMNNVEVPFKSDLFSLELNSNNCPVEKKNDDIPLVNLIRTLSIDPNKSVEQNDNASKDKNLQNCYNDKSKIFWMNTSNTGSNDKDSYKPLSSNKEFEAETSSATSKAYENSVGQIYSKEMFNKHDVLEENKATFNTSTKATIKPHFNTSEIYHNIKTRQKFGMLKNISKDKKKKKQNPKNIQRNFSDFQDNTQKQYEGHFLIARSEKSSHSDEKISPPVNESSPFTAKNLDETVQKLNSCAFGKQALEGYVPNFTTMGKNQTVQQEKTQTSSPQINMFSKDNSDTEKSKMDNDEKVSPRQHELSPFNAKSSDKTVQKLNSYTFGQQAHERAFPNFTDMGKNQVVLQENKTQTGSKQINIFSKKNSSTEKLIMDIDGKVDPRPNEPPPSSTKSSGKTVQKFNSNIFVKQRSEVSFPNFTAMEKNQIVQQEKTQTGSPQINMFSKENCDTEKLALKKDEKASPPENERSPFANKSSDKTVQKFNSYIFGKQAPEGSLLNFTAIEKNNQIIPQGHKPLSGPAQAVLGNKTFEIRDSWFNPNIFSKETCETERLSASNFSELNKFDKIIGEENEAPKDCSGNFTGNGSFTAKSLSKRAGKELGNEPVLNSDRKGLSEGKDAFSPRENSSDELENIDLRRKNYLTDKSVRDWLPSYLKYNENNSEYLLYGDSKFLVFKRVIAKHAKDIKKISQCLQMKKSKTSSFSECETVFIRKEMSSSEKFSSLQNEAYTINNQNNQNESNICSNKNMETNYSQEQPFIEKINRNQKNQQFFKTTSPETEDSTRKDPKNQDQVPGMNREFSRQDQDSRQPIKEREKTTSTSDPLFQENMRHNTKLCLEIPDKLATNNAENQQNTQSNTSASNFQEDLNFDLQQDNEKSELKQHSTVQEIDDCIFYVSNKRVAGPSSKVVRGTEDITTPQLLSEEHSTDISRSSSEYSLVETKKITKFPKCLNKRNSKHLKHRTYSRKHEILTSKNTHWENDERLAADDQVMASDNTRSIAMINNEDLEIRDRIRDFTGEPVDNQMDDIKPICCLKCHNLNLKLYKPFSNITLHFGQNEDKENSMTEKSDQSDCKESVKSQNTDSDLCSRTEDTDDLVTGSSNQLLISENREIGRIVSTENGKIFHFENNSIELNLEVTNDMEPTHFDYSHISGREQLNLKDKDKELFVEIEKFASNK</sequence>
<evidence type="ECO:0000313" key="3">
    <source>
        <dbReference type="EMBL" id="GFS62610.1"/>
    </source>
</evidence>
<feature type="compositionally biased region" description="Basic and acidic residues" evidence="1">
    <location>
        <begin position="2311"/>
        <end position="2329"/>
    </location>
</feature>
<feature type="region of interest" description="Disordered" evidence="1">
    <location>
        <begin position="629"/>
        <end position="680"/>
    </location>
</feature>
<keyword evidence="4" id="KW-1185">Reference proteome</keyword>
<feature type="compositionally biased region" description="Basic and acidic residues" evidence="1">
    <location>
        <begin position="1709"/>
        <end position="1721"/>
    </location>
</feature>
<feature type="region of interest" description="Disordered" evidence="1">
    <location>
        <begin position="1515"/>
        <end position="1561"/>
    </location>
</feature>
<name>A0A8X6IW25_9ARAC</name>
<protein>
    <submittedName>
        <fullName evidence="3">Uncharacterized protein</fullName>
    </submittedName>
</protein>
<feature type="compositionally biased region" description="Basic and acidic residues" evidence="1">
    <location>
        <begin position="1536"/>
        <end position="1557"/>
    </location>
</feature>
<feature type="compositionally biased region" description="Polar residues" evidence="1">
    <location>
        <begin position="895"/>
        <end position="910"/>
    </location>
</feature>
<feature type="region of interest" description="Disordered" evidence="1">
    <location>
        <begin position="1709"/>
        <end position="1729"/>
    </location>
</feature>
<feature type="compositionally biased region" description="Polar residues" evidence="1">
    <location>
        <begin position="1436"/>
        <end position="1445"/>
    </location>
</feature>
<feature type="compositionally biased region" description="Basic and acidic residues" evidence="1">
    <location>
        <begin position="434"/>
        <end position="448"/>
    </location>
</feature>
<feature type="region of interest" description="Disordered" evidence="1">
    <location>
        <begin position="417"/>
        <end position="455"/>
    </location>
</feature>
<feature type="region of interest" description="Disordered" evidence="1">
    <location>
        <begin position="822"/>
        <end position="842"/>
    </location>
</feature>
<feature type="region of interest" description="Disordered" evidence="1">
    <location>
        <begin position="2311"/>
        <end position="2345"/>
    </location>
</feature>
<feature type="region of interest" description="Disordered" evidence="1">
    <location>
        <begin position="1847"/>
        <end position="1881"/>
    </location>
</feature>
<keyword evidence="2" id="KW-1133">Transmembrane helix</keyword>
<accession>A0A8X6IW25</accession>
<evidence type="ECO:0000256" key="1">
    <source>
        <dbReference type="SAM" id="MobiDB-lite"/>
    </source>
</evidence>
<feature type="compositionally biased region" description="Low complexity" evidence="1">
    <location>
        <begin position="417"/>
        <end position="432"/>
    </location>
</feature>
<keyword evidence="2" id="KW-0812">Transmembrane</keyword>
<feature type="region of interest" description="Disordered" evidence="1">
    <location>
        <begin position="895"/>
        <end position="952"/>
    </location>
</feature>
<feature type="transmembrane region" description="Helical" evidence="2">
    <location>
        <begin position="98"/>
        <end position="122"/>
    </location>
</feature>
<feature type="compositionally biased region" description="Basic and acidic residues" evidence="1">
    <location>
        <begin position="911"/>
        <end position="927"/>
    </location>
</feature>
<reference evidence="3" key="1">
    <citation type="submission" date="2020-08" db="EMBL/GenBank/DDBJ databases">
        <title>Multicomponent nature underlies the extraordinary mechanical properties of spider dragline silk.</title>
        <authorList>
            <person name="Kono N."/>
            <person name="Nakamura H."/>
            <person name="Mori M."/>
            <person name="Yoshida Y."/>
            <person name="Ohtoshi R."/>
            <person name="Malay A.D."/>
            <person name="Moran D.A.P."/>
            <person name="Tomita M."/>
            <person name="Numata K."/>
            <person name="Arakawa K."/>
        </authorList>
    </citation>
    <scope>NUCLEOTIDE SEQUENCE</scope>
</reference>
<feature type="compositionally biased region" description="Low complexity" evidence="1">
    <location>
        <begin position="1119"/>
        <end position="1136"/>
    </location>
</feature>
<feature type="region of interest" description="Disordered" evidence="1">
    <location>
        <begin position="2016"/>
        <end position="2080"/>
    </location>
</feature>
<feature type="region of interest" description="Disordered" evidence="1">
    <location>
        <begin position="1115"/>
        <end position="1146"/>
    </location>
</feature>
<feature type="compositionally biased region" description="Basic and acidic residues" evidence="1">
    <location>
        <begin position="1861"/>
        <end position="1874"/>
    </location>
</feature>
<feature type="region of interest" description="Disordered" evidence="1">
    <location>
        <begin position="1424"/>
        <end position="1445"/>
    </location>
</feature>
<feature type="compositionally biased region" description="Polar residues" evidence="1">
    <location>
        <begin position="658"/>
        <end position="670"/>
    </location>
</feature>
<evidence type="ECO:0000313" key="4">
    <source>
        <dbReference type="Proteomes" id="UP000886998"/>
    </source>
</evidence>
<feature type="compositionally biased region" description="Basic and acidic residues" evidence="1">
    <location>
        <begin position="1460"/>
        <end position="1470"/>
    </location>
</feature>
<keyword evidence="2" id="KW-0472">Membrane</keyword>
<proteinExistence type="predicted"/>
<feature type="region of interest" description="Disordered" evidence="1">
    <location>
        <begin position="1191"/>
        <end position="1229"/>
    </location>
</feature>
<evidence type="ECO:0000256" key="2">
    <source>
        <dbReference type="SAM" id="Phobius"/>
    </source>
</evidence>
<feature type="compositionally biased region" description="Basic and acidic residues" evidence="1">
    <location>
        <begin position="2051"/>
        <end position="2069"/>
    </location>
</feature>
<feature type="compositionally biased region" description="Polar residues" evidence="1">
    <location>
        <begin position="1193"/>
        <end position="1205"/>
    </location>
</feature>
<dbReference type="EMBL" id="BMAV01027830">
    <property type="protein sequence ID" value="GFS62610.1"/>
    <property type="molecule type" value="Genomic_DNA"/>
</dbReference>
<feature type="region of interest" description="Disordered" evidence="1">
    <location>
        <begin position="1630"/>
        <end position="1652"/>
    </location>
</feature>
<feature type="compositionally biased region" description="Basic and acidic residues" evidence="1">
    <location>
        <begin position="936"/>
        <end position="950"/>
    </location>
</feature>
<gene>
    <name evidence="3" type="primary">AVEN_117849_1</name>
    <name evidence="3" type="ORF">TNIN_28541</name>
</gene>